<dbReference type="PANTHER" id="PTHR34039:SF1">
    <property type="entry name" value="UPF0102 PROTEIN YRAN"/>
    <property type="match status" value="1"/>
</dbReference>
<dbReference type="EMBL" id="AP019782">
    <property type="protein sequence ID" value="BBL69521.1"/>
    <property type="molecule type" value="Genomic_DNA"/>
</dbReference>
<name>A0A8D5AGS8_9GAMM</name>
<dbReference type="CDD" id="cd20736">
    <property type="entry name" value="PoNe_Nuclease"/>
    <property type="match status" value="1"/>
</dbReference>
<evidence type="ECO:0000313" key="4">
    <source>
        <dbReference type="Proteomes" id="UP000824988"/>
    </source>
</evidence>
<accession>A0A8D5AGS8</accession>
<dbReference type="NCBIfam" id="NF009150">
    <property type="entry name" value="PRK12497.1-3"/>
    <property type="match status" value="1"/>
</dbReference>
<dbReference type="SUPFAM" id="SSF52980">
    <property type="entry name" value="Restriction endonuclease-like"/>
    <property type="match status" value="1"/>
</dbReference>
<dbReference type="NCBIfam" id="TIGR00252">
    <property type="entry name" value="YraN family protein"/>
    <property type="match status" value="1"/>
</dbReference>
<dbReference type="Gene3D" id="3.40.1350.10">
    <property type="match status" value="1"/>
</dbReference>
<dbReference type="GO" id="GO:0003676">
    <property type="term" value="F:nucleic acid binding"/>
    <property type="evidence" value="ECO:0007669"/>
    <property type="project" value="InterPro"/>
</dbReference>
<reference evidence="3" key="1">
    <citation type="submission" date="2019-06" db="EMBL/GenBank/DDBJ databases">
        <title>Complete genome sequence of Methylogaea oryzae strain JCM16910.</title>
        <authorList>
            <person name="Asakawa S."/>
        </authorList>
    </citation>
    <scope>NUCLEOTIDE SEQUENCE</scope>
    <source>
        <strain evidence="3">E10</strain>
    </source>
</reference>
<dbReference type="Proteomes" id="UP000824988">
    <property type="component" value="Chromosome"/>
</dbReference>
<dbReference type="InterPro" id="IPR003509">
    <property type="entry name" value="UPF0102_YraN-like"/>
</dbReference>
<proteinExistence type="inferred from homology"/>
<keyword evidence="4" id="KW-1185">Reference proteome</keyword>
<dbReference type="PANTHER" id="PTHR34039">
    <property type="entry name" value="UPF0102 PROTEIN YRAN"/>
    <property type="match status" value="1"/>
</dbReference>
<gene>
    <name evidence="3" type="ORF">MoryE10_01270</name>
</gene>
<comment type="similarity">
    <text evidence="1 2">Belongs to the UPF0102 family.</text>
</comment>
<organism evidence="3 4">
    <name type="scientific">Methylogaea oryzae</name>
    <dbReference type="NCBI Taxonomy" id="1295382"/>
    <lineage>
        <taxon>Bacteria</taxon>
        <taxon>Pseudomonadati</taxon>
        <taxon>Pseudomonadota</taxon>
        <taxon>Gammaproteobacteria</taxon>
        <taxon>Methylococcales</taxon>
        <taxon>Methylococcaceae</taxon>
        <taxon>Methylogaea</taxon>
    </lineage>
</organism>
<dbReference type="Pfam" id="PF02021">
    <property type="entry name" value="UPF0102"/>
    <property type="match status" value="1"/>
</dbReference>
<dbReference type="AlphaFoldDB" id="A0A8D5AGS8"/>
<evidence type="ECO:0000256" key="1">
    <source>
        <dbReference type="ARBA" id="ARBA00006738"/>
    </source>
</evidence>
<protein>
    <recommendedName>
        <fullName evidence="2">UPF0102 protein MoryE10_01270</fullName>
    </recommendedName>
</protein>
<sequence>MIGVGKQAEDAALDYLQRQGLTLVVRNYRCRQGEVDLVMEQGRTLVFVEVRYRSNPRFGGALESVDARKQAKLLLCAQHYLTRHRLDRPARLDVVALTPEAGGVRIKWVQDAFRA</sequence>
<dbReference type="RefSeq" id="WP_054774181.1">
    <property type="nucleotide sequence ID" value="NZ_AP019782.1"/>
</dbReference>
<dbReference type="InterPro" id="IPR011335">
    <property type="entry name" value="Restrct_endonuc-II-like"/>
</dbReference>
<evidence type="ECO:0000256" key="2">
    <source>
        <dbReference type="HAMAP-Rule" id="MF_00048"/>
    </source>
</evidence>
<dbReference type="KEGG" id="moz:MoryE10_01270"/>
<dbReference type="HAMAP" id="MF_00048">
    <property type="entry name" value="UPF0102"/>
    <property type="match status" value="1"/>
</dbReference>
<dbReference type="InterPro" id="IPR011856">
    <property type="entry name" value="tRNA_endonuc-like_dom_sf"/>
</dbReference>
<evidence type="ECO:0000313" key="3">
    <source>
        <dbReference type="EMBL" id="BBL69521.1"/>
    </source>
</evidence>